<dbReference type="EMBL" id="JAFBCV010000010">
    <property type="protein sequence ID" value="MBM7839921.1"/>
    <property type="molecule type" value="Genomic_DNA"/>
</dbReference>
<gene>
    <name evidence="2" type="ORF">JOC54_003201</name>
</gene>
<name>A0ABS2SY14_9BACI</name>
<keyword evidence="1" id="KW-0812">Transmembrane</keyword>
<accession>A0ABS2SY14</accession>
<evidence type="ECO:0000313" key="2">
    <source>
        <dbReference type="EMBL" id="MBM7839921.1"/>
    </source>
</evidence>
<reference evidence="2" key="1">
    <citation type="submission" date="2021-01" db="EMBL/GenBank/DDBJ databases">
        <title>Genomic Encyclopedia of Type Strains, Phase IV (KMG-IV): sequencing the most valuable type-strain genomes for metagenomic binning, comparative biology and taxonomic classification.</title>
        <authorList>
            <person name="Goeker M."/>
        </authorList>
    </citation>
    <scope>NUCLEOTIDE SEQUENCE</scope>
    <source>
        <strain evidence="2">DSM 21943</strain>
    </source>
</reference>
<feature type="transmembrane region" description="Helical" evidence="1">
    <location>
        <begin position="5"/>
        <end position="22"/>
    </location>
</feature>
<comment type="caution">
    <text evidence="2">The sequence shown here is derived from an EMBL/GenBank/DDBJ whole genome shotgun (WGS) entry which is preliminary data.</text>
</comment>
<keyword evidence="1" id="KW-0472">Membrane</keyword>
<evidence type="ECO:0000313" key="3">
    <source>
        <dbReference type="Proteomes" id="UP001179280"/>
    </source>
</evidence>
<proteinExistence type="predicted"/>
<keyword evidence="3" id="KW-1185">Reference proteome</keyword>
<organism evidence="2 3">
    <name type="scientific">Shouchella xiaoxiensis</name>
    <dbReference type="NCBI Taxonomy" id="766895"/>
    <lineage>
        <taxon>Bacteria</taxon>
        <taxon>Bacillati</taxon>
        <taxon>Bacillota</taxon>
        <taxon>Bacilli</taxon>
        <taxon>Bacillales</taxon>
        <taxon>Bacillaceae</taxon>
        <taxon>Shouchella</taxon>
    </lineage>
</organism>
<protein>
    <submittedName>
        <fullName evidence="2">Glucose dehydrogenase</fullName>
    </submittedName>
</protein>
<dbReference type="RefSeq" id="WP_204467242.1">
    <property type="nucleotide sequence ID" value="NZ_JAFBCV010000010.1"/>
</dbReference>
<feature type="transmembrane region" description="Helical" evidence="1">
    <location>
        <begin position="28"/>
        <end position="47"/>
    </location>
</feature>
<keyword evidence="1" id="KW-1133">Transmembrane helix</keyword>
<dbReference type="Proteomes" id="UP001179280">
    <property type="component" value="Unassembled WGS sequence"/>
</dbReference>
<sequence>MRTNLYYLAGTLFLLLGGIMFLSSSSSFLQFIYLIAGICFMSTAMIQQKKSKETRRR</sequence>
<evidence type="ECO:0000256" key="1">
    <source>
        <dbReference type="SAM" id="Phobius"/>
    </source>
</evidence>